<feature type="transmembrane region" description="Helical" evidence="12">
    <location>
        <begin position="74"/>
        <end position="93"/>
    </location>
</feature>
<dbReference type="GO" id="GO:0009401">
    <property type="term" value="P:phosphoenolpyruvate-dependent sugar phosphotransferase system"/>
    <property type="evidence" value="ECO:0007669"/>
    <property type="project" value="UniProtKB-KW"/>
</dbReference>
<dbReference type="Pfam" id="PF00367">
    <property type="entry name" value="PTS_EIIB"/>
    <property type="match status" value="1"/>
</dbReference>
<evidence type="ECO:0000313" key="16">
    <source>
        <dbReference type="EMBL" id="QAV17716.1"/>
    </source>
</evidence>
<evidence type="ECO:0000313" key="15">
    <source>
        <dbReference type="EMBL" id="MCY9599034.1"/>
    </source>
</evidence>
<evidence type="ECO:0000256" key="12">
    <source>
        <dbReference type="SAM" id="Phobius"/>
    </source>
</evidence>
<feature type="transmembrane region" description="Helical" evidence="12">
    <location>
        <begin position="105"/>
        <end position="125"/>
    </location>
</feature>
<dbReference type="EMBL" id="JAMDMJ010000039">
    <property type="protein sequence ID" value="MCY9599034.1"/>
    <property type="molecule type" value="Genomic_DNA"/>
</dbReference>
<evidence type="ECO:0000256" key="11">
    <source>
        <dbReference type="PROSITE-ProRule" id="PRU00421"/>
    </source>
</evidence>
<dbReference type="GO" id="GO:0008982">
    <property type="term" value="F:protein-N(PI)-phosphohistidine-sugar phosphotransferase activity"/>
    <property type="evidence" value="ECO:0007669"/>
    <property type="project" value="InterPro"/>
</dbReference>
<keyword evidence="18" id="KW-1185">Reference proteome</keyword>
<organism evidence="16 17">
    <name type="scientific">Paenibacillus chitinolyticus</name>
    <dbReference type="NCBI Taxonomy" id="79263"/>
    <lineage>
        <taxon>Bacteria</taxon>
        <taxon>Bacillati</taxon>
        <taxon>Bacillota</taxon>
        <taxon>Bacilli</taxon>
        <taxon>Bacillales</taxon>
        <taxon>Paenibacillaceae</taxon>
        <taxon>Paenibacillus</taxon>
    </lineage>
</organism>
<accession>A0A410WT96</accession>
<dbReference type="InterPro" id="IPR018113">
    <property type="entry name" value="PTrfase_EIIB_Cys"/>
</dbReference>
<dbReference type="InterPro" id="IPR003352">
    <property type="entry name" value="PTS_EIIC"/>
</dbReference>
<dbReference type="SUPFAM" id="SSF55604">
    <property type="entry name" value="Glucose permease domain IIB"/>
    <property type="match status" value="1"/>
</dbReference>
<evidence type="ECO:0000256" key="2">
    <source>
        <dbReference type="ARBA" id="ARBA00022448"/>
    </source>
</evidence>
<evidence type="ECO:0000256" key="1">
    <source>
        <dbReference type="ARBA" id="ARBA00004651"/>
    </source>
</evidence>
<feature type="transmembrane region" description="Helical" evidence="12">
    <location>
        <begin position="273"/>
        <end position="289"/>
    </location>
</feature>
<dbReference type="PANTHER" id="PTHR30009:SF4">
    <property type="entry name" value="PTS SYSTEM N-ACETYLGLUCOSAMINE-SPECIFIC EIICBA COMPONENT"/>
    <property type="match status" value="1"/>
</dbReference>
<dbReference type="InterPro" id="IPR036878">
    <property type="entry name" value="Glu_permease_IIB"/>
</dbReference>
<dbReference type="PROSITE" id="PS51103">
    <property type="entry name" value="PTS_EIIC_TYPE_1"/>
    <property type="match status" value="1"/>
</dbReference>
<dbReference type="Proteomes" id="UP001527202">
    <property type="component" value="Unassembled WGS sequence"/>
</dbReference>
<keyword evidence="2" id="KW-0813">Transport</keyword>
<dbReference type="GeneID" id="95374867"/>
<evidence type="ECO:0000256" key="9">
    <source>
        <dbReference type="ARBA" id="ARBA00022989"/>
    </source>
</evidence>
<dbReference type="Pfam" id="PF02378">
    <property type="entry name" value="PTS_EIIC"/>
    <property type="match status" value="1"/>
</dbReference>
<dbReference type="AlphaFoldDB" id="A0A410WT96"/>
<evidence type="ECO:0000256" key="6">
    <source>
        <dbReference type="ARBA" id="ARBA00022683"/>
    </source>
</evidence>
<evidence type="ECO:0000256" key="3">
    <source>
        <dbReference type="ARBA" id="ARBA00022475"/>
    </source>
</evidence>
<dbReference type="Gene3D" id="3.30.1360.60">
    <property type="entry name" value="Glucose permease domain IIB"/>
    <property type="match status" value="1"/>
</dbReference>
<dbReference type="InterPro" id="IPR001996">
    <property type="entry name" value="PTS_IIB_1"/>
</dbReference>
<protein>
    <submittedName>
        <fullName evidence="16">PTS sugar transporter</fullName>
    </submittedName>
    <submittedName>
        <fullName evidence="15">PTS transporter subunit EIIC</fullName>
    </submittedName>
</protein>
<evidence type="ECO:0000313" key="17">
    <source>
        <dbReference type="Proteomes" id="UP000288943"/>
    </source>
</evidence>
<name>A0A410WT96_9BACL</name>
<proteinExistence type="predicted"/>
<dbReference type="PROSITE" id="PS01035">
    <property type="entry name" value="PTS_EIIB_TYPE_1_CYS"/>
    <property type="match status" value="1"/>
</dbReference>
<keyword evidence="10 12" id="KW-0472">Membrane</keyword>
<dbReference type="GO" id="GO:0016301">
    <property type="term" value="F:kinase activity"/>
    <property type="evidence" value="ECO:0007669"/>
    <property type="project" value="UniProtKB-KW"/>
</dbReference>
<evidence type="ECO:0000259" key="13">
    <source>
        <dbReference type="PROSITE" id="PS51098"/>
    </source>
</evidence>
<dbReference type="NCBIfam" id="TIGR00826">
    <property type="entry name" value="EIIB_glc"/>
    <property type="match status" value="1"/>
</dbReference>
<dbReference type="KEGG" id="pchi:PC41400_08590"/>
<dbReference type="GO" id="GO:0015764">
    <property type="term" value="P:N-acetylglucosamine transport"/>
    <property type="evidence" value="ECO:0007669"/>
    <property type="project" value="TreeGrafter"/>
</dbReference>
<sequence length="477" mass="51990">MLHTLQKIGRSLMIPIAVLPAAAILQRLGAFTFQDPFLIFISKIFSTGGNAIVDNLPLLFAIGIAIGMTSGQGVAALAATVGYIVFVRALATFESVPVEQTTPGAHLDMGVLGGMMTGLITVMLFNRFHNIKLPDYLMFFGGRRFVPIITSLVMAGMGGIMGLIWPPVQDVIRDAGLWIVDAGGIGVFMYGFLNRLLLVTGLHHILNSIVWFQVGEFMTNTGTYVHGDMTRYNAGDPSAGMFMSGFFPTMMFGLPAAALAMIKCALPEKRKKVAALLYSAALTSMLTGVTEPLEFSFMFAAPLLYGVHAVLNGLAMLFMHLFNIKLGFSFSGGFIDLLLNWKLKEFPFAFLIIGVVYFVVYYGLFLFLIKVFKLKTPGREEDFPGLTAAIVSSALPPEEERITAIVNSVGGIDNIVKVDSCITRLRLWLKEAEEVEEEKLKELGAFGIMNMGKGHVHVIFGTDSELIKESIAKRLAA</sequence>
<feature type="transmembrane region" description="Helical" evidence="12">
    <location>
        <begin position="37"/>
        <end position="62"/>
    </location>
</feature>
<keyword evidence="7 12" id="KW-0812">Transmembrane</keyword>
<dbReference type="GO" id="GO:0090563">
    <property type="term" value="F:protein-phosphocysteine-sugar phosphotransferase activity"/>
    <property type="evidence" value="ECO:0007669"/>
    <property type="project" value="TreeGrafter"/>
</dbReference>
<keyword evidence="6" id="KW-0598">Phosphotransferase system</keyword>
<evidence type="ECO:0000256" key="10">
    <source>
        <dbReference type="ARBA" id="ARBA00023136"/>
    </source>
</evidence>
<feature type="active site" description="Phosphocysteine intermediate; for EIIB activity" evidence="11">
    <location>
        <position position="421"/>
    </location>
</feature>
<evidence type="ECO:0000256" key="5">
    <source>
        <dbReference type="ARBA" id="ARBA00022679"/>
    </source>
</evidence>
<feature type="transmembrane region" description="Helical" evidence="12">
    <location>
        <begin position="177"/>
        <end position="193"/>
    </location>
</feature>
<feature type="transmembrane region" description="Helical" evidence="12">
    <location>
        <begin position="322"/>
        <end position="341"/>
    </location>
</feature>
<feature type="domain" description="PTS EIIC type-1" evidence="14">
    <location>
        <begin position="1"/>
        <end position="381"/>
    </location>
</feature>
<dbReference type="PANTHER" id="PTHR30009">
    <property type="entry name" value="CYTOCHROME C-TYPE SYNTHESIS PROTEIN AND PTS TRANSMEMBRANE COMPONENT"/>
    <property type="match status" value="1"/>
</dbReference>
<evidence type="ECO:0000259" key="14">
    <source>
        <dbReference type="PROSITE" id="PS51103"/>
    </source>
</evidence>
<dbReference type="GO" id="GO:0005886">
    <property type="term" value="C:plasma membrane"/>
    <property type="evidence" value="ECO:0007669"/>
    <property type="project" value="UniProtKB-SubCell"/>
</dbReference>
<gene>
    <name evidence="15" type="ORF">M5X16_25075</name>
    <name evidence="16" type="ORF">PC41400_08590</name>
</gene>
<dbReference type="InterPro" id="IPR013013">
    <property type="entry name" value="PTS_EIIC_1"/>
</dbReference>
<feature type="domain" description="PTS EIIB type-1" evidence="13">
    <location>
        <begin position="399"/>
        <end position="477"/>
    </location>
</feature>
<feature type="transmembrane region" description="Helical" evidence="12">
    <location>
        <begin position="205"/>
        <end position="225"/>
    </location>
</feature>
<dbReference type="OrthoDB" id="9764327at2"/>
<dbReference type="Proteomes" id="UP000288943">
    <property type="component" value="Chromosome"/>
</dbReference>
<reference evidence="16 17" key="1">
    <citation type="submission" date="2018-01" db="EMBL/GenBank/DDBJ databases">
        <title>The whole genome sequencing and assembly of Paenibacillus chitinolyticus KCCM 41400 strain.</title>
        <authorList>
            <person name="Kim J.-Y."/>
            <person name="Park M.-K."/>
            <person name="Lee Y.-J."/>
            <person name="Yi H."/>
            <person name="Bahn Y.-S."/>
            <person name="Kim J.F."/>
            <person name="Lee D.-W."/>
        </authorList>
    </citation>
    <scope>NUCLEOTIDE SEQUENCE [LARGE SCALE GENOMIC DNA]</scope>
    <source>
        <strain evidence="16 17">KCCM 41400</strain>
    </source>
</reference>
<keyword evidence="4 16" id="KW-0762">Sugar transport</keyword>
<dbReference type="EMBL" id="CP026520">
    <property type="protein sequence ID" value="QAV17716.1"/>
    <property type="molecule type" value="Genomic_DNA"/>
</dbReference>
<keyword evidence="8" id="KW-0418">Kinase</keyword>
<feature type="transmembrane region" description="Helical" evidence="12">
    <location>
        <begin position="12"/>
        <end position="31"/>
    </location>
</feature>
<evidence type="ECO:0000256" key="8">
    <source>
        <dbReference type="ARBA" id="ARBA00022777"/>
    </source>
</evidence>
<keyword evidence="5" id="KW-0808">Transferase</keyword>
<reference evidence="15 18" key="2">
    <citation type="submission" date="2022-05" db="EMBL/GenBank/DDBJ databases">
        <title>Genome Sequencing of Bee-Associated Microbes.</title>
        <authorList>
            <person name="Dunlap C."/>
        </authorList>
    </citation>
    <scope>NUCLEOTIDE SEQUENCE [LARGE SCALE GENOMIC DNA]</scope>
    <source>
        <strain evidence="15 18">NRRL B-23120</strain>
    </source>
</reference>
<dbReference type="RefSeq" id="WP_042228959.1">
    <property type="nucleotide sequence ID" value="NZ_CP026520.1"/>
</dbReference>
<evidence type="ECO:0000313" key="18">
    <source>
        <dbReference type="Proteomes" id="UP001527202"/>
    </source>
</evidence>
<comment type="subcellular location">
    <subcellularLocation>
        <location evidence="1">Cell membrane</location>
        <topology evidence="1">Multi-pass membrane protein</topology>
    </subcellularLocation>
</comment>
<keyword evidence="9 12" id="KW-1133">Transmembrane helix</keyword>
<dbReference type="InterPro" id="IPR050429">
    <property type="entry name" value="PTS_Glucose_EIICBA"/>
</dbReference>
<evidence type="ECO:0000256" key="4">
    <source>
        <dbReference type="ARBA" id="ARBA00022597"/>
    </source>
</evidence>
<feature type="transmembrane region" description="Helical" evidence="12">
    <location>
        <begin position="245"/>
        <end position="266"/>
    </location>
</feature>
<feature type="transmembrane region" description="Helical" evidence="12">
    <location>
        <begin position="145"/>
        <end position="165"/>
    </location>
</feature>
<keyword evidence="3" id="KW-1003">Cell membrane</keyword>
<feature type="transmembrane region" description="Helical" evidence="12">
    <location>
        <begin position="347"/>
        <end position="369"/>
    </location>
</feature>
<dbReference type="PROSITE" id="PS51098">
    <property type="entry name" value="PTS_EIIB_TYPE_1"/>
    <property type="match status" value="1"/>
</dbReference>
<evidence type="ECO:0000256" key="7">
    <source>
        <dbReference type="ARBA" id="ARBA00022692"/>
    </source>
</evidence>